<evidence type="ECO:0000313" key="4">
    <source>
        <dbReference type="Proteomes" id="UP000823388"/>
    </source>
</evidence>
<dbReference type="InterPro" id="IPR005135">
    <property type="entry name" value="Endo/exonuclease/phosphatase"/>
</dbReference>
<dbReference type="CDD" id="cd01650">
    <property type="entry name" value="RT_nLTR_like"/>
    <property type="match status" value="1"/>
</dbReference>
<feature type="compositionally biased region" description="Polar residues" evidence="1">
    <location>
        <begin position="8"/>
        <end position="17"/>
    </location>
</feature>
<dbReference type="InterPro" id="IPR000477">
    <property type="entry name" value="RT_dom"/>
</dbReference>
<dbReference type="GO" id="GO:0003824">
    <property type="term" value="F:catalytic activity"/>
    <property type="evidence" value="ECO:0007669"/>
    <property type="project" value="InterPro"/>
</dbReference>
<name>A0A8T0UDJ9_PANVG</name>
<dbReference type="Proteomes" id="UP000823388">
    <property type="component" value="Chromosome 3N"/>
</dbReference>
<evidence type="ECO:0000313" key="3">
    <source>
        <dbReference type="EMBL" id="KAG2620407.1"/>
    </source>
</evidence>
<dbReference type="InterPro" id="IPR036691">
    <property type="entry name" value="Endo/exonu/phosph_ase_sf"/>
</dbReference>
<proteinExistence type="predicted"/>
<feature type="region of interest" description="Disordered" evidence="1">
    <location>
        <begin position="1"/>
        <end position="20"/>
    </location>
</feature>
<comment type="caution">
    <text evidence="3">The sequence shown here is derived from an EMBL/GenBank/DDBJ whole genome shotgun (WGS) entry which is preliminary data.</text>
</comment>
<dbReference type="Gene3D" id="3.30.70.270">
    <property type="match status" value="1"/>
</dbReference>
<dbReference type="PROSITE" id="PS50878">
    <property type="entry name" value="RT_POL"/>
    <property type="match status" value="1"/>
</dbReference>
<sequence length="1077" mass="124563">MLTGRLSPESSQHSRSQARIKEEGCVRFWQTSIKIATLMDLKPTRNSLGRNPLSDALHRNPGVVINGQGPGRHPPKGASYHDLGTMISEQGSGRHLNGALHRRPGVVKNEQGSSHFPRRVRRVRKLAEPIRIRIGSWNVGSLTGKLRELVDVAIRRRVNILCVQETKWKDQKAKEVENTGFKLWYTGATPGKNGVGILIDRSLKDGVVEVRRQGDRIILIRLVVGVSVLNVISAYAPQVGLSESTKMQFWEDLDSMVSTVPTSEKLFIGGDLNGHVGATNVGFERVHGGFGYGSRSQEGEDVLNFALAYDLLIANTVFKKRESHLVTFRSGQHSSQIDFILARREDRRDCLDCKVIPGECVVPQHKLVVADFRLRVRVHRDKRVKIARTKWWKLRGEAAQAFKKRMLGEGPWEEGADADDMWLKMATCVRKVASEVFGVSRGGKQEGKDTWWWNDEVQRAIKEKKECFKRLHFDKSAANIEGYKLAKRVAKRAVYVAKGKAYDDMYQRLGTKEGEKDIYRMARIRERKTRDINQIKCIKDGTDRLLVKDEEIMDRWREYFDKLFNGESEGPTLELYDSFDDTNRRFVRRIQEVEIGEALKRMKGGKSMGPDGIPIEVWRCLGDRAIVWLTKLFNLIFRSNKMPEEWRRSILVPIFKNKGDVQSCTNYRGIKLMSHTMKLWERVIEHRLRRVTSVTQNQFGFMPGRSTMEAIFLIRQLMERYREQKKDLHMVFIDLEKAYDKVPRNVMWWALEKHKVPTKYITLIKDMYKDATTFVRTCDGNTTDFPINIGLHQGSVLSPYLFALVMDEVTRDIQGEIPWCMLFADDVVLVDESRAVVNRKLELWRRTLESKGFRLSRTKTEYMMCDFSATRHEGGDVSLDGQVVVQKDTFRYLGSVLQKDGDIDEDVRHRISAGWLKWRQASGILCDKRVPQKLKGKFYRTSIRPAMLYGAECWPTKRRHVQQLSVAEMRMLRWFCGHTRRDRVRNEVIRDRVGVAPIEEKLTQHRLRWFGHVQRRPPEAPVRNGVLERVDNVKRGRGRPKLTWDESVKRDLKDWNISKEIALDRSAWRLAINVPEP</sequence>
<dbReference type="Pfam" id="PF03372">
    <property type="entry name" value="Exo_endo_phos"/>
    <property type="match status" value="1"/>
</dbReference>
<dbReference type="PANTHER" id="PTHR19446">
    <property type="entry name" value="REVERSE TRANSCRIPTASES"/>
    <property type="match status" value="1"/>
</dbReference>
<gene>
    <name evidence="3" type="ORF">PVAP13_3NG093260</name>
</gene>
<dbReference type="Pfam" id="PF00078">
    <property type="entry name" value="RVT_1"/>
    <property type="match status" value="1"/>
</dbReference>
<evidence type="ECO:0000256" key="1">
    <source>
        <dbReference type="SAM" id="MobiDB-lite"/>
    </source>
</evidence>
<reference evidence="3" key="1">
    <citation type="submission" date="2020-05" db="EMBL/GenBank/DDBJ databases">
        <title>WGS assembly of Panicum virgatum.</title>
        <authorList>
            <person name="Lovell J.T."/>
            <person name="Jenkins J."/>
            <person name="Shu S."/>
            <person name="Juenger T.E."/>
            <person name="Schmutz J."/>
        </authorList>
    </citation>
    <scope>NUCLEOTIDE SEQUENCE</scope>
    <source>
        <strain evidence="3">AP13</strain>
    </source>
</reference>
<evidence type="ECO:0000259" key="2">
    <source>
        <dbReference type="PROSITE" id="PS50878"/>
    </source>
</evidence>
<dbReference type="EMBL" id="CM029042">
    <property type="protein sequence ID" value="KAG2620407.1"/>
    <property type="molecule type" value="Genomic_DNA"/>
</dbReference>
<keyword evidence="4" id="KW-1185">Reference proteome</keyword>
<dbReference type="InterPro" id="IPR043502">
    <property type="entry name" value="DNA/RNA_pol_sf"/>
</dbReference>
<dbReference type="CDD" id="cd09076">
    <property type="entry name" value="L1-EN"/>
    <property type="match status" value="1"/>
</dbReference>
<accession>A0A8T0UDJ9</accession>
<organism evidence="3 4">
    <name type="scientific">Panicum virgatum</name>
    <name type="common">Blackwell switchgrass</name>
    <dbReference type="NCBI Taxonomy" id="38727"/>
    <lineage>
        <taxon>Eukaryota</taxon>
        <taxon>Viridiplantae</taxon>
        <taxon>Streptophyta</taxon>
        <taxon>Embryophyta</taxon>
        <taxon>Tracheophyta</taxon>
        <taxon>Spermatophyta</taxon>
        <taxon>Magnoliopsida</taxon>
        <taxon>Liliopsida</taxon>
        <taxon>Poales</taxon>
        <taxon>Poaceae</taxon>
        <taxon>PACMAD clade</taxon>
        <taxon>Panicoideae</taxon>
        <taxon>Panicodae</taxon>
        <taxon>Paniceae</taxon>
        <taxon>Panicinae</taxon>
        <taxon>Panicum</taxon>
        <taxon>Panicum sect. Hiantes</taxon>
    </lineage>
</organism>
<dbReference type="InterPro" id="IPR043128">
    <property type="entry name" value="Rev_trsase/Diguanyl_cyclase"/>
</dbReference>
<dbReference type="SUPFAM" id="SSF56219">
    <property type="entry name" value="DNase I-like"/>
    <property type="match status" value="1"/>
</dbReference>
<dbReference type="Gene3D" id="3.60.10.10">
    <property type="entry name" value="Endonuclease/exonuclease/phosphatase"/>
    <property type="match status" value="1"/>
</dbReference>
<protein>
    <recommendedName>
        <fullName evidence="2">Reverse transcriptase domain-containing protein</fullName>
    </recommendedName>
</protein>
<dbReference type="SUPFAM" id="SSF56672">
    <property type="entry name" value="DNA/RNA polymerases"/>
    <property type="match status" value="1"/>
</dbReference>
<feature type="domain" description="Reverse transcriptase" evidence="2">
    <location>
        <begin position="635"/>
        <end position="897"/>
    </location>
</feature>
<dbReference type="AlphaFoldDB" id="A0A8T0UDJ9"/>